<dbReference type="RefSeq" id="WP_144563771.1">
    <property type="nucleotide sequence ID" value="NZ_VIVN01000003.1"/>
</dbReference>
<evidence type="ECO:0000256" key="10">
    <source>
        <dbReference type="PIRSR" id="PIRSR001084-2"/>
    </source>
</evidence>
<evidence type="ECO:0000256" key="8">
    <source>
        <dbReference type="PIRNR" id="PIRNR001084"/>
    </source>
</evidence>
<feature type="binding site" evidence="10">
    <location>
        <position position="112"/>
    </location>
    <ligand>
        <name>substrate</name>
    </ligand>
</feature>
<feature type="domain" description="Beta-galactosidase trimerisation" evidence="12">
    <location>
        <begin position="404"/>
        <end position="613"/>
    </location>
</feature>
<gene>
    <name evidence="14" type="ORF">FB550_103339</name>
</gene>
<dbReference type="Gene3D" id="3.20.20.80">
    <property type="entry name" value="Glycosidases"/>
    <property type="match status" value="1"/>
</dbReference>
<evidence type="ECO:0000256" key="3">
    <source>
        <dbReference type="ARBA" id="ARBA00012756"/>
    </source>
</evidence>
<comment type="similarity">
    <text evidence="2 8">Belongs to the glycosyl hydrolase 42 family.</text>
</comment>
<feature type="active site" description="Proton donor" evidence="9">
    <location>
        <position position="151"/>
    </location>
</feature>
<dbReference type="Pfam" id="PF08532">
    <property type="entry name" value="Glyco_hydro_42M"/>
    <property type="match status" value="1"/>
</dbReference>
<dbReference type="GO" id="GO:0004565">
    <property type="term" value="F:beta-galactosidase activity"/>
    <property type="evidence" value="ECO:0007669"/>
    <property type="project" value="UniProtKB-EC"/>
</dbReference>
<evidence type="ECO:0000256" key="9">
    <source>
        <dbReference type="PIRSR" id="PIRSR001084-1"/>
    </source>
</evidence>
<keyword evidence="6" id="KW-0862">Zinc</keyword>
<dbReference type="Gene3D" id="2.60.40.1180">
    <property type="entry name" value="Golgi alpha-mannosidase II"/>
    <property type="match status" value="1"/>
</dbReference>
<feature type="active site" description="Nucleophile" evidence="9">
    <location>
        <position position="313"/>
    </location>
</feature>
<dbReference type="PANTHER" id="PTHR36447">
    <property type="entry name" value="BETA-GALACTOSIDASE GANA"/>
    <property type="match status" value="1"/>
</dbReference>
<dbReference type="EC" id="3.2.1.23" evidence="3 8"/>
<evidence type="ECO:0000256" key="1">
    <source>
        <dbReference type="ARBA" id="ARBA00001412"/>
    </source>
</evidence>
<accession>A0A561DP76</accession>
<sequence>MDKSLKSNTFALGACYYPEHWPESLWEKDFRRMKEIGFSVVRLAEFAWSIFEPKEGEFSFDFFDRVIDLAHSFGIQVILGTPTATPPAWLTSKYPEVLNVSQEGVPYQHGQRRHYNYNAPIYLELCARIATKMAEHYKDHPAVIGWQIDNELNCEMNVFYSEADHQAFRSWLKNKYGSLTELNQLWGTVFWNQSYTEWSQVHLTRPTVSDSPNPHQALDEKRFFSDSAIAFAKNQVDIIRKLAPNQWITTNGLFGHLDSHKLADECLDFISYDSYPQFSSIYPDKGPNPLLDRKWSWNLSVARSISSNFCIMEQQSGPGGWVNRMDMPAPKPGQLRLWTYQSIAHGVDMLLYFRWRTAAFGTEIYWHGIHNYDNRKNRRVLEAEQVGKELEMIGEEIVGSKYQADVAIVKDYDNEWDGELDRWYGPFNSQSEMAWFKVLQRRHIPVDALFLTKSSTVEDLLKYKLLVYPHSAVMPEEKANLLKDYVNRGGKIVFGCRTGYKDNSGHCYLTPMPGPVAELCGVIVDDFTMIGPNEAPPKISILGVEEHQEIIAESFNDILHVESDQTEVLGTYKNAYYDGQPALVKNTFGNGDVYYYGAVFNQEIVNLLVDRMQINSPASDLLKLPEDVELSIRKHMDTEKALIYLLNYSKDPKEITLKKPIKEKLTGQTLNGNITMEGYGVMILEG</sequence>
<dbReference type="InterPro" id="IPR013738">
    <property type="entry name" value="Beta_galactosidase_Trimer"/>
</dbReference>
<evidence type="ECO:0000259" key="12">
    <source>
        <dbReference type="Pfam" id="PF08532"/>
    </source>
</evidence>
<evidence type="ECO:0000259" key="13">
    <source>
        <dbReference type="Pfam" id="PF08533"/>
    </source>
</evidence>
<keyword evidence="4" id="KW-0479">Metal-binding</keyword>
<feature type="binding site" evidence="10">
    <location>
        <position position="150"/>
    </location>
    <ligand>
        <name>substrate</name>
    </ligand>
</feature>
<dbReference type="SUPFAM" id="SSF51445">
    <property type="entry name" value="(Trans)glycosidases"/>
    <property type="match status" value="1"/>
</dbReference>
<dbReference type="InterPro" id="IPR017853">
    <property type="entry name" value="GH"/>
</dbReference>
<protein>
    <recommendedName>
        <fullName evidence="3 8">Beta-galactosidase</fullName>
        <shortName evidence="8">Beta-gal</shortName>
        <ecNumber evidence="3 8">3.2.1.23</ecNumber>
    </recommendedName>
</protein>
<dbReference type="Pfam" id="PF08533">
    <property type="entry name" value="Glyco_hydro_42C"/>
    <property type="match status" value="1"/>
</dbReference>
<name>A0A561DP76_9BACI</name>
<dbReference type="InterPro" id="IPR013529">
    <property type="entry name" value="Glyco_hydro_42_N"/>
</dbReference>
<dbReference type="Gene3D" id="3.40.50.880">
    <property type="match status" value="1"/>
</dbReference>
<dbReference type="Proteomes" id="UP000319671">
    <property type="component" value="Unassembled WGS sequence"/>
</dbReference>
<organism evidence="14 15">
    <name type="scientific">Neobacillus bataviensis</name>
    <dbReference type="NCBI Taxonomy" id="220685"/>
    <lineage>
        <taxon>Bacteria</taxon>
        <taxon>Bacillati</taxon>
        <taxon>Bacillota</taxon>
        <taxon>Bacilli</taxon>
        <taxon>Bacillales</taxon>
        <taxon>Bacillaceae</taxon>
        <taxon>Neobacillus</taxon>
    </lineage>
</organism>
<dbReference type="SUPFAM" id="SSF52317">
    <property type="entry name" value="Class I glutamine amidotransferase-like"/>
    <property type="match status" value="1"/>
</dbReference>
<evidence type="ECO:0000256" key="6">
    <source>
        <dbReference type="ARBA" id="ARBA00022833"/>
    </source>
</evidence>
<dbReference type="GO" id="GO:0006012">
    <property type="term" value="P:galactose metabolic process"/>
    <property type="evidence" value="ECO:0007669"/>
    <property type="project" value="InterPro"/>
</dbReference>
<evidence type="ECO:0000256" key="5">
    <source>
        <dbReference type="ARBA" id="ARBA00022801"/>
    </source>
</evidence>
<keyword evidence="15" id="KW-1185">Reference proteome</keyword>
<comment type="catalytic activity">
    <reaction evidence="1 8">
        <text>Hydrolysis of terminal non-reducing beta-D-galactose residues in beta-D-galactosides.</text>
        <dbReference type="EC" id="3.2.1.23"/>
    </reaction>
</comment>
<dbReference type="InterPro" id="IPR013780">
    <property type="entry name" value="Glyco_hydro_b"/>
</dbReference>
<evidence type="ECO:0000256" key="2">
    <source>
        <dbReference type="ARBA" id="ARBA00005940"/>
    </source>
</evidence>
<evidence type="ECO:0000259" key="11">
    <source>
        <dbReference type="Pfam" id="PF02449"/>
    </source>
</evidence>
<dbReference type="EMBL" id="VIVN01000003">
    <property type="protein sequence ID" value="TWE05163.1"/>
    <property type="molecule type" value="Genomic_DNA"/>
</dbReference>
<feature type="binding site" evidence="10">
    <location>
        <position position="321"/>
    </location>
    <ligand>
        <name>substrate</name>
    </ligand>
</feature>
<keyword evidence="5 8" id="KW-0378">Hydrolase</keyword>
<dbReference type="InterPro" id="IPR013739">
    <property type="entry name" value="Beta_galactosidase_C"/>
</dbReference>
<dbReference type="GO" id="GO:0046872">
    <property type="term" value="F:metal ion binding"/>
    <property type="evidence" value="ECO:0007669"/>
    <property type="project" value="UniProtKB-KW"/>
</dbReference>
<dbReference type="GO" id="GO:0009341">
    <property type="term" value="C:beta-galactosidase complex"/>
    <property type="evidence" value="ECO:0007669"/>
    <property type="project" value="InterPro"/>
</dbReference>
<comment type="caution">
    <text evidence="14">The sequence shown here is derived from an EMBL/GenBank/DDBJ whole genome shotgun (WGS) entry which is preliminary data.</text>
</comment>
<evidence type="ECO:0000313" key="15">
    <source>
        <dbReference type="Proteomes" id="UP000319671"/>
    </source>
</evidence>
<dbReference type="AlphaFoldDB" id="A0A561DP76"/>
<dbReference type="InterPro" id="IPR029062">
    <property type="entry name" value="Class_I_gatase-like"/>
</dbReference>
<dbReference type="PANTHER" id="PTHR36447:SF2">
    <property type="entry name" value="BETA-GALACTOSIDASE YESZ"/>
    <property type="match status" value="1"/>
</dbReference>
<evidence type="ECO:0000256" key="4">
    <source>
        <dbReference type="ARBA" id="ARBA00022723"/>
    </source>
</evidence>
<reference evidence="14 15" key="1">
    <citation type="submission" date="2019-06" db="EMBL/GenBank/DDBJ databases">
        <title>Sorghum-associated microbial communities from plants grown in Nebraska, USA.</title>
        <authorList>
            <person name="Schachtman D."/>
        </authorList>
    </citation>
    <scope>NUCLEOTIDE SEQUENCE [LARGE SCALE GENOMIC DNA]</scope>
    <source>
        <strain evidence="14 15">2482</strain>
    </source>
</reference>
<dbReference type="Pfam" id="PF02449">
    <property type="entry name" value="Glyco_hydro_42"/>
    <property type="match status" value="1"/>
</dbReference>
<feature type="domain" description="Glycoside hydrolase family 42 N-terminal" evidence="11">
    <location>
        <begin position="15"/>
        <end position="392"/>
    </location>
</feature>
<dbReference type="CDD" id="cd03143">
    <property type="entry name" value="A4_beta-galactosidase_middle_domain"/>
    <property type="match status" value="1"/>
</dbReference>
<evidence type="ECO:0000256" key="7">
    <source>
        <dbReference type="ARBA" id="ARBA00023295"/>
    </source>
</evidence>
<evidence type="ECO:0000313" key="14">
    <source>
        <dbReference type="EMBL" id="TWE05163.1"/>
    </source>
</evidence>
<keyword evidence="7 8" id="KW-0326">Glycosidase</keyword>
<dbReference type="PIRSF" id="PIRSF001084">
    <property type="entry name" value="B-galactosidase"/>
    <property type="match status" value="1"/>
</dbReference>
<dbReference type="InterPro" id="IPR003476">
    <property type="entry name" value="Glyco_hydro_42"/>
</dbReference>
<feature type="domain" description="Beta-galactosidase C-terminal" evidence="13">
    <location>
        <begin position="631"/>
        <end position="685"/>
    </location>
</feature>
<proteinExistence type="inferred from homology"/>